<dbReference type="PANTHER" id="PTHR35848">
    <property type="entry name" value="OXALATE-BINDING PROTEIN"/>
    <property type="match status" value="1"/>
</dbReference>
<comment type="caution">
    <text evidence="4">The sequence shown here is derived from an EMBL/GenBank/DDBJ whole genome shotgun (WGS) entry which is preliminary data.</text>
</comment>
<dbReference type="SUPFAM" id="SSF51182">
    <property type="entry name" value="RmlC-like cupins"/>
    <property type="match status" value="1"/>
</dbReference>
<evidence type="ECO:0000256" key="1">
    <source>
        <dbReference type="ARBA" id="ARBA00022723"/>
    </source>
</evidence>
<evidence type="ECO:0000313" key="5">
    <source>
        <dbReference type="Proteomes" id="UP001166304"/>
    </source>
</evidence>
<dbReference type="RefSeq" id="WP_162413639.1">
    <property type="nucleotide sequence ID" value="NZ_JAHQXE010000003.1"/>
</dbReference>
<sequence>MGYHHIAVEDIETTPERPCTRRSVSEAAGLESLGANVYDVAPGEQIPLAYHTHDEQEEVFYVSSGTLHVETPEETFEVGAEEVFVVEPDSPQRAFVPESADEPARAFVVGAPAVDDAHAYED</sequence>
<evidence type="ECO:0000313" key="4">
    <source>
        <dbReference type="EMBL" id="MBV0902177.1"/>
    </source>
</evidence>
<dbReference type="InterPro" id="IPR014710">
    <property type="entry name" value="RmlC-like_jellyroll"/>
</dbReference>
<evidence type="ECO:0000259" key="3">
    <source>
        <dbReference type="Pfam" id="PF07883"/>
    </source>
</evidence>
<organism evidence="4 5">
    <name type="scientific">Haloarcula salina</name>
    <dbReference type="NCBI Taxonomy" id="1429914"/>
    <lineage>
        <taxon>Archaea</taxon>
        <taxon>Methanobacteriati</taxon>
        <taxon>Methanobacteriota</taxon>
        <taxon>Stenosarchaea group</taxon>
        <taxon>Halobacteria</taxon>
        <taxon>Halobacteriales</taxon>
        <taxon>Haloarculaceae</taxon>
        <taxon>Haloarcula</taxon>
    </lineage>
</organism>
<dbReference type="Gene3D" id="2.60.120.10">
    <property type="entry name" value="Jelly Rolls"/>
    <property type="match status" value="1"/>
</dbReference>
<reference evidence="4" key="1">
    <citation type="submission" date="2021-06" db="EMBL/GenBank/DDBJ databases">
        <title>New haloarchaea isolates fom saline soil.</title>
        <authorList>
            <person name="Duran-Viseras A."/>
            <person name="Sanchez-Porro C.S."/>
            <person name="Ventosa A."/>
        </authorList>
    </citation>
    <scope>NUCLEOTIDE SEQUENCE</scope>
    <source>
        <strain evidence="4">JCM 18369</strain>
    </source>
</reference>
<dbReference type="InterPro" id="IPR011051">
    <property type="entry name" value="RmlC_Cupin_sf"/>
</dbReference>
<feature type="region of interest" description="Disordered" evidence="2">
    <location>
        <begin position="1"/>
        <end position="22"/>
    </location>
</feature>
<keyword evidence="5" id="KW-1185">Reference proteome</keyword>
<evidence type="ECO:0000256" key="2">
    <source>
        <dbReference type="SAM" id="MobiDB-lite"/>
    </source>
</evidence>
<keyword evidence="1" id="KW-0479">Metal-binding</keyword>
<gene>
    <name evidence="4" type="ORF">KTS37_10300</name>
</gene>
<dbReference type="Proteomes" id="UP001166304">
    <property type="component" value="Unassembled WGS sequence"/>
</dbReference>
<accession>A0AA41G0J1</accession>
<dbReference type="InterPro" id="IPR013096">
    <property type="entry name" value="Cupin_2"/>
</dbReference>
<dbReference type="EMBL" id="JAHQXE010000003">
    <property type="protein sequence ID" value="MBV0902177.1"/>
    <property type="molecule type" value="Genomic_DNA"/>
</dbReference>
<dbReference type="PANTHER" id="PTHR35848:SF9">
    <property type="entry name" value="SLL1358 PROTEIN"/>
    <property type="match status" value="1"/>
</dbReference>
<proteinExistence type="predicted"/>
<dbReference type="AlphaFoldDB" id="A0AA41G0J1"/>
<feature type="domain" description="Cupin type-2" evidence="3">
    <location>
        <begin position="37"/>
        <end position="109"/>
    </location>
</feature>
<protein>
    <submittedName>
        <fullName evidence="4">Cupin domain-containing protein</fullName>
    </submittedName>
</protein>
<dbReference type="Pfam" id="PF07883">
    <property type="entry name" value="Cupin_2"/>
    <property type="match status" value="1"/>
</dbReference>
<dbReference type="GO" id="GO:0046872">
    <property type="term" value="F:metal ion binding"/>
    <property type="evidence" value="ECO:0007669"/>
    <property type="project" value="UniProtKB-KW"/>
</dbReference>
<name>A0AA41G0J1_9EURY</name>
<dbReference type="InterPro" id="IPR051610">
    <property type="entry name" value="GPI/OXD"/>
</dbReference>